<proteinExistence type="predicted"/>
<keyword evidence="3" id="KW-1185">Reference proteome</keyword>
<feature type="non-terminal residue" evidence="2">
    <location>
        <position position="130"/>
    </location>
</feature>
<name>A0A843XAA0_COLES</name>
<dbReference type="EMBL" id="NMUH01006897">
    <property type="protein sequence ID" value="MQM16220.1"/>
    <property type="molecule type" value="Genomic_DNA"/>
</dbReference>
<evidence type="ECO:0000313" key="2">
    <source>
        <dbReference type="EMBL" id="MQM16220.1"/>
    </source>
</evidence>
<dbReference type="AlphaFoldDB" id="A0A843XAA0"/>
<dbReference type="Proteomes" id="UP000652761">
    <property type="component" value="Unassembled WGS sequence"/>
</dbReference>
<sequence>LVRVTSPWESADRSQGWKLSGSRSAGPHGSVPVTHTGLLCSAAIIHQLVAFMLPSLFLALLDGAARRLFLGAAEKNFAAVPRLPESVSGSLFREATVRTSLVCGKTQFWMEEKKMLGSPAPAGSSLAAVS</sequence>
<organism evidence="2 3">
    <name type="scientific">Colocasia esculenta</name>
    <name type="common">Wild taro</name>
    <name type="synonym">Arum esculentum</name>
    <dbReference type="NCBI Taxonomy" id="4460"/>
    <lineage>
        <taxon>Eukaryota</taxon>
        <taxon>Viridiplantae</taxon>
        <taxon>Streptophyta</taxon>
        <taxon>Embryophyta</taxon>
        <taxon>Tracheophyta</taxon>
        <taxon>Spermatophyta</taxon>
        <taxon>Magnoliopsida</taxon>
        <taxon>Liliopsida</taxon>
        <taxon>Araceae</taxon>
        <taxon>Aroideae</taxon>
        <taxon>Colocasieae</taxon>
        <taxon>Colocasia</taxon>
    </lineage>
</organism>
<comment type="caution">
    <text evidence="2">The sequence shown here is derived from an EMBL/GenBank/DDBJ whole genome shotgun (WGS) entry which is preliminary data.</text>
</comment>
<feature type="region of interest" description="Disordered" evidence="1">
    <location>
        <begin position="1"/>
        <end position="28"/>
    </location>
</feature>
<evidence type="ECO:0000256" key="1">
    <source>
        <dbReference type="SAM" id="MobiDB-lite"/>
    </source>
</evidence>
<accession>A0A843XAA0</accession>
<gene>
    <name evidence="2" type="ORF">Taro_049175</name>
</gene>
<evidence type="ECO:0000313" key="3">
    <source>
        <dbReference type="Proteomes" id="UP000652761"/>
    </source>
</evidence>
<protein>
    <submittedName>
        <fullName evidence="2">Uncharacterized protein</fullName>
    </submittedName>
</protein>
<reference evidence="2" key="1">
    <citation type="submission" date="2017-07" db="EMBL/GenBank/DDBJ databases">
        <title>Taro Niue Genome Assembly and Annotation.</title>
        <authorList>
            <person name="Atibalentja N."/>
            <person name="Keating K."/>
            <person name="Fields C.J."/>
        </authorList>
    </citation>
    <scope>NUCLEOTIDE SEQUENCE</scope>
    <source>
        <strain evidence="2">Niue_2</strain>
        <tissue evidence="2">Leaf</tissue>
    </source>
</reference>